<evidence type="ECO:0000256" key="1">
    <source>
        <dbReference type="SAM" id="SignalP"/>
    </source>
</evidence>
<dbReference type="Proteomes" id="UP000299102">
    <property type="component" value="Unassembled WGS sequence"/>
</dbReference>
<organism evidence="2 3">
    <name type="scientific">Eumeta variegata</name>
    <name type="common">Bagworm moth</name>
    <name type="synonym">Eumeta japonica</name>
    <dbReference type="NCBI Taxonomy" id="151549"/>
    <lineage>
        <taxon>Eukaryota</taxon>
        <taxon>Metazoa</taxon>
        <taxon>Ecdysozoa</taxon>
        <taxon>Arthropoda</taxon>
        <taxon>Hexapoda</taxon>
        <taxon>Insecta</taxon>
        <taxon>Pterygota</taxon>
        <taxon>Neoptera</taxon>
        <taxon>Endopterygota</taxon>
        <taxon>Lepidoptera</taxon>
        <taxon>Glossata</taxon>
        <taxon>Ditrysia</taxon>
        <taxon>Tineoidea</taxon>
        <taxon>Psychidae</taxon>
        <taxon>Oiketicinae</taxon>
        <taxon>Eumeta</taxon>
    </lineage>
</organism>
<comment type="caution">
    <text evidence="2">The sequence shown here is derived from an EMBL/GenBank/DDBJ whole genome shotgun (WGS) entry which is preliminary data.</text>
</comment>
<reference evidence="2 3" key="1">
    <citation type="journal article" date="2019" name="Commun. Biol.">
        <title>The bagworm genome reveals a unique fibroin gene that provides high tensile strength.</title>
        <authorList>
            <person name="Kono N."/>
            <person name="Nakamura H."/>
            <person name="Ohtoshi R."/>
            <person name="Tomita M."/>
            <person name="Numata K."/>
            <person name="Arakawa K."/>
        </authorList>
    </citation>
    <scope>NUCLEOTIDE SEQUENCE [LARGE SCALE GENOMIC DNA]</scope>
</reference>
<dbReference type="EMBL" id="BGZK01000117">
    <property type="protein sequence ID" value="GBP20355.1"/>
    <property type="molecule type" value="Genomic_DNA"/>
</dbReference>
<gene>
    <name evidence="2" type="ORF">EVAR_10620_1</name>
</gene>
<protein>
    <submittedName>
        <fullName evidence="2">Uncharacterized protein</fullName>
    </submittedName>
</protein>
<dbReference type="AlphaFoldDB" id="A0A4C1U1X4"/>
<accession>A0A4C1U1X4</accession>
<sequence length="109" mass="12171">MLTKAYGMVSTVALLIVVGVRPADLELLLGSIGLTSGRLDRPGLSNVSDPDGEWLFPQKLSELCPCEENGLEFLRVDPVHYMELLGSWVDFDKLKKFAHGWHRLRGGYK</sequence>
<feature type="chain" id="PRO_5020027157" evidence="1">
    <location>
        <begin position="23"/>
        <end position="109"/>
    </location>
</feature>
<evidence type="ECO:0000313" key="2">
    <source>
        <dbReference type="EMBL" id="GBP20355.1"/>
    </source>
</evidence>
<feature type="signal peptide" evidence="1">
    <location>
        <begin position="1"/>
        <end position="22"/>
    </location>
</feature>
<keyword evidence="1" id="KW-0732">Signal</keyword>
<proteinExistence type="predicted"/>
<keyword evidence="3" id="KW-1185">Reference proteome</keyword>
<evidence type="ECO:0000313" key="3">
    <source>
        <dbReference type="Proteomes" id="UP000299102"/>
    </source>
</evidence>
<name>A0A4C1U1X4_EUMVA</name>